<dbReference type="Proteomes" id="UP001642540">
    <property type="component" value="Unassembled WGS sequence"/>
</dbReference>
<accession>A0ABP1S1T3</accession>
<evidence type="ECO:0000313" key="2">
    <source>
        <dbReference type="EMBL" id="CAL8140958.1"/>
    </source>
</evidence>
<protein>
    <submittedName>
        <fullName evidence="2">Uncharacterized protein</fullName>
    </submittedName>
</protein>
<evidence type="ECO:0000256" key="1">
    <source>
        <dbReference type="SAM" id="MobiDB-lite"/>
    </source>
</evidence>
<feature type="region of interest" description="Disordered" evidence="1">
    <location>
        <begin position="81"/>
        <end position="114"/>
    </location>
</feature>
<dbReference type="EMBL" id="CAXLJM020000143">
    <property type="protein sequence ID" value="CAL8140958.1"/>
    <property type="molecule type" value="Genomic_DNA"/>
</dbReference>
<comment type="caution">
    <text evidence="2">The sequence shown here is derived from an EMBL/GenBank/DDBJ whole genome shotgun (WGS) entry which is preliminary data.</text>
</comment>
<organism evidence="2 3">
    <name type="scientific">Orchesella dallaii</name>
    <dbReference type="NCBI Taxonomy" id="48710"/>
    <lineage>
        <taxon>Eukaryota</taxon>
        <taxon>Metazoa</taxon>
        <taxon>Ecdysozoa</taxon>
        <taxon>Arthropoda</taxon>
        <taxon>Hexapoda</taxon>
        <taxon>Collembola</taxon>
        <taxon>Entomobryomorpha</taxon>
        <taxon>Entomobryoidea</taxon>
        <taxon>Orchesellidae</taxon>
        <taxon>Orchesellinae</taxon>
        <taxon>Orchesella</taxon>
    </lineage>
</organism>
<evidence type="ECO:0000313" key="3">
    <source>
        <dbReference type="Proteomes" id="UP001642540"/>
    </source>
</evidence>
<reference evidence="2 3" key="1">
    <citation type="submission" date="2024-08" db="EMBL/GenBank/DDBJ databases">
        <authorList>
            <person name="Cucini C."/>
            <person name="Frati F."/>
        </authorList>
    </citation>
    <scope>NUCLEOTIDE SEQUENCE [LARGE SCALE GENOMIC DNA]</scope>
</reference>
<sequence length="114" mass="13341">MRDMSFEWFLLTLDIIIFPVMAEGFHIWFVRDRGIFLAISEIPNQISTLYNDHSSNNNYYVQLRRHGEIQSAETTNTFIHSTNRLALRPPPPTQEETIESETIDESLTRIKGQQ</sequence>
<keyword evidence="3" id="KW-1185">Reference proteome</keyword>
<name>A0ABP1S1T3_9HEXA</name>
<gene>
    <name evidence="2" type="ORF">ODALV1_LOCUS28505</name>
</gene>
<proteinExistence type="predicted"/>